<dbReference type="Proteomes" id="UP000009173">
    <property type="component" value="Chromosome"/>
</dbReference>
<evidence type="ECO:0000256" key="10">
    <source>
        <dbReference type="SAM" id="Phobius"/>
    </source>
</evidence>
<evidence type="ECO:0000256" key="9">
    <source>
        <dbReference type="PROSITE-ProRule" id="PRU00284"/>
    </source>
</evidence>
<sequence length="771" mass="82255" precursor="true">MKFRSAGAQLAAFSSLLILVVMLAFIGIAMYSAYSGVLTTETHNMAQSTRQIETSLDDFISGHALTAKGLAQQKTVASTLALGSASLVVRDQISQTIKGNAAYAAVMAFNDKGIILAGLTSTGADLTGKTLPASDILPSIMGGKDFIGREAFRDKDTGRVVITVASPILTVTGVAAGGICIALDIDTFSKRFIQPMRYGADGYPFVLDAKGIIVAHPDSSLLLSDVSQQAFVQRVLSNSEGVFDYDWKGRTKVLASVTSKVTGWKICASAYEDDIASIARKQRNILAVVGVIALGIMAAAIALMSRSMVTRPTALLCEYANAIAGGNLNARLEGTFRHELGTLADAMGRMVEDLKHRLGFAQGVLNGMVVPVLIVDREERTLFINQPCLDMLQLDGTPEQQHGRTLAEVFYNDPGRQTAVGRAMNERKAITNIDVTIKGHKGGEVQVLANVTYLADTDGNIFGGFCLYLDVTEARRQQAFIAEQNKRIGEAATQAETVSQNLSEAAATLEGQIDQAARGSDIQRQRTAEAATAMEQMNASVMEVARNAAGAAEQAETARHKAQEGASALDDSVRTIREAKQLADTLREHMGELGKQAEDIGRVLDVIADIADQTNLLALNAAIEAARAGEAGRGFAVVADEVRKLAEKTMNATREVDTAIKGIQTSARSNIDNTRKATDAIEVGTGMVGKSGEILREIVRLVETTADSVRNIATASEEQSAASEQITRSTDEINRIASETADAMQQSARAVQDVASLADELHGVIEEMRRQ</sequence>
<protein>
    <submittedName>
        <fullName evidence="13">Methyl-accepting chemotaxis sensory transducer</fullName>
    </submittedName>
</protein>
<dbReference type="InterPro" id="IPR033479">
    <property type="entry name" value="dCache_1"/>
</dbReference>
<evidence type="ECO:0000313" key="14">
    <source>
        <dbReference type="Proteomes" id="UP000009173"/>
    </source>
</evidence>
<keyword evidence="3" id="KW-0145">Chemotaxis</keyword>
<reference evidence="14" key="1">
    <citation type="journal article" date="2009" name="Environ. Microbiol.">
        <title>Contribution of mobile genetic elements to Desulfovibrio vulgaris genome plasticity.</title>
        <authorList>
            <person name="Walker C.B."/>
            <person name="Stolyar S."/>
            <person name="Chivian D."/>
            <person name="Pinel N."/>
            <person name="Gabster J.A."/>
            <person name="Dehal P.S."/>
            <person name="He Z."/>
            <person name="Yang Z.K."/>
            <person name="Yen H.C."/>
            <person name="Zhou J."/>
            <person name="Wall J.D."/>
            <person name="Hazen T.C."/>
            <person name="Arkin A.P."/>
            <person name="Stahl D.A."/>
        </authorList>
    </citation>
    <scope>NUCLEOTIDE SEQUENCE [LARGE SCALE GENOMIC DNA]</scope>
    <source>
        <strain evidence="14">DP4</strain>
    </source>
</reference>
<proteinExistence type="inferred from homology"/>
<feature type="transmembrane region" description="Helical" evidence="10">
    <location>
        <begin position="160"/>
        <end position="183"/>
    </location>
</feature>
<dbReference type="InterPro" id="IPR013656">
    <property type="entry name" value="PAS_4"/>
</dbReference>
<dbReference type="PANTHER" id="PTHR32089">
    <property type="entry name" value="METHYL-ACCEPTING CHEMOTAXIS PROTEIN MCPB"/>
    <property type="match status" value="1"/>
</dbReference>
<evidence type="ECO:0000256" key="1">
    <source>
        <dbReference type="ARBA" id="ARBA00004651"/>
    </source>
</evidence>
<evidence type="ECO:0000259" key="12">
    <source>
        <dbReference type="PROSITE" id="PS50885"/>
    </source>
</evidence>
<dbReference type="Pfam" id="PF00672">
    <property type="entry name" value="HAMP"/>
    <property type="match status" value="1"/>
</dbReference>
<evidence type="ECO:0000256" key="7">
    <source>
        <dbReference type="ARBA" id="ARBA00023224"/>
    </source>
</evidence>
<dbReference type="Gene3D" id="6.10.340.10">
    <property type="match status" value="1"/>
</dbReference>
<keyword evidence="7 9" id="KW-0807">Transducer</keyword>
<feature type="transmembrane region" description="Helical" evidence="10">
    <location>
        <begin position="12"/>
        <end position="34"/>
    </location>
</feature>
<dbReference type="SMART" id="SM00304">
    <property type="entry name" value="HAMP"/>
    <property type="match status" value="1"/>
</dbReference>
<comment type="similarity">
    <text evidence="8">Belongs to the methyl-accepting chemotaxis (MCP) protein family.</text>
</comment>
<keyword evidence="5 10" id="KW-1133">Transmembrane helix</keyword>
<dbReference type="CDD" id="cd12912">
    <property type="entry name" value="PDC2_MCP_like"/>
    <property type="match status" value="1"/>
</dbReference>
<evidence type="ECO:0000259" key="11">
    <source>
        <dbReference type="PROSITE" id="PS50111"/>
    </source>
</evidence>
<evidence type="ECO:0000256" key="8">
    <source>
        <dbReference type="ARBA" id="ARBA00029447"/>
    </source>
</evidence>
<dbReference type="PROSITE" id="PS50111">
    <property type="entry name" value="CHEMOTAXIS_TRANSDUC_2"/>
    <property type="match status" value="1"/>
</dbReference>
<dbReference type="GO" id="GO:0007165">
    <property type="term" value="P:signal transduction"/>
    <property type="evidence" value="ECO:0007669"/>
    <property type="project" value="UniProtKB-KW"/>
</dbReference>
<dbReference type="GO" id="GO:0005886">
    <property type="term" value="C:plasma membrane"/>
    <property type="evidence" value="ECO:0007669"/>
    <property type="project" value="UniProtKB-SubCell"/>
</dbReference>
<dbReference type="SMART" id="SM00283">
    <property type="entry name" value="MA"/>
    <property type="match status" value="1"/>
</dbReference>
<evidence type="ECO:0000256" key="5">
    <source>
        <dbReference type="ARBA" id="ARBA00022989"/>
    </source>
</evidence>
<dbReference type="SUPFAM" id="SSF58104">
    <property type="entry name" value="Methyl-accepting chemotaxis protein (MCP) signaling domain"/>
    <property type="match status" value="1"/>
</dbReference>
<dbReference type="Pfam" id="PF02743">
    <property type="entry name" value="dCache_1"/>
    <property type="match status" value="1"/>
</dbReference>
<evidence type="ECO:0000256" key="2">
    <source>
        <dbReference type="ARBA" id="ARBA00022475"/>
    </source>
</evidence>
<feature type="transmembrane region" description="Helical" evidence="10">
    <location>
        <begin position="285"/>
        <end position="304"/>
    </location>
</feature>
<dbReference type="Pfam" id="PF00015">
    <property type="entry name" value="MCPsignal"/>
    <property type="match status" value="1"/>
</dbReference>
<accession>A0A0H3A9X5</accession>
<dbReference type="EMBL" id="CP000527">
    <property type="protein sequence ID" value="ABM28314.1"/>
    <property type="molecule type" value="Genomic_DNA"/>
</dbReference>
<evidence type="ECO:0000256" key="6">
    <source>
        <dbReference type="ARBA" id="ARBA00023136"/>
    </source>
</evidence>
<keyword evidence="4 10" id="KW-0812">Transmembrane</keyword>
<dbReference type="GO" id="GO:0006935">
    <property type="term" value="P:chemotaxis"/>
    <property type="evidence" value="ECO:0007669"/>
    <property type="project" value="UniProtKB-KW"/>
</dbReference>
<organism evidence="13 14">
    <name type="scientific">Nitratidesulfovibrio vulgaris (strain DP4)</name>
    <name type="common">Desulfovibrio vulgaris</name>
    <dbReference type="NCBI Taxonomy" id="391774"/>
    <lineage>
        <taxon>Bacteria</taxon>
        <taxon>Pseudomonadati</taxon>
        <taxon>Thermodesulfobacteriota</taxon>
        <taxon>Desulfovibrionia</taxon>
        <taxon>Desulfovibrionales</taxon>
        <taxon>Desulfovibrionaceae</taxon>
        <taxon>Nitratidesulfovibrio</taxon>
    </lineage>
</organism>
<dbReference type="KEGG" id="dvl:Dvul_1295"/>
<name>A0A0H3A9X5_NITV4</name>
<dbReference type="CDD" id="cd18773">
    <property type="entry name" value="PDC1_HK_sensor"/>
    <property type="match status" value="1"/>
</dbReference>
<dbReference type="AlphaFoldDB" id="A0A0H3A9X5"/>
<dbReference type="RefSeq" id="WP_011792180.1">
    <property type="nucleotide sequence ID" value="NC_008751.1"/>
</dbReference>
<dbReference type="PANTHER" id="PTHR32089:SF112">
    <property type="entry name" value="LYSOZYME-LIKE PROTEIN-RELATED"/>
    <property type="match status" value="1"/>
</dbReference>
<dbReference type="InterPro" id="IPR003660">
    <property type="entry name" value="HAMP_dom"/>
</dbReference>
<dbReference type="Pfam" id="PF08448">
    <property type="entry name" value="PAS_4"/>
    <property type="match status" value="1"/>
</dbReference>
<dbReference type="InterPro" id="IPR000014">
    <property type="entry name" value="PAS"/>
</dbReference>
<dbReference type="InterPro" id="IPR004089">
    <property type="entry name" value="MCPsignal_dom"/>
</dbReference>
<dbReference type="Gene3D" id="3.30.450.20">
    <property type="entry name" value="PAS domain"/>
    <property type="match status" value="3"/>
</dbReference>
<gene>
    <name evidence="13" type="ordered locus">Dvul_1295</name>
</gene>
<dbReference type="InterPro" id="IPR035965">
    <property type="entry name" value="PAS-like_dom_sf"/>
</dbReference>
<keyword evidence="6 10" id="KW-0472">Membrane</keyword>
<evidence type="ECO:0000313" key="13">
    <source>
        <dbReference type="EMBL" id="ABM28314.1"/>
    </source>
</evidence>
<evidence type="ECO:0000256" key="4">
    <source>
        <dbReference type="ARBA" id="ARBA00022692"/>
    </source>
</evidence>
<feature type="domain" description="Methyl-accepting transducer" evidence="11">
    <location>
        <begin position="498"/>
        <end position="734"/>
    </location>
</feature>
<feature type="domain" description="HAMP" evidence="12">
    <location>
        <begin position="307"/>
        <end position="359"/>
    </location>
</feature>
<dbReference type="SUPFAM" id="SSF55785">
    <property type="entry name" value="PYP-like sensor domain (PAS domain)"/>
    <property type="match status" value="1"/>
</dbReference>
<keyword evidence="2" id="KW-1003">Cell membrane</keyword>
<comment type="subcellular location">
    <subcellularLocation>
        <location evidence="1">Cell membrane</location>
        <topology evidence="1">Multi-pass membrane protein</topology>
    </subcellularLocation>
</comment>
<dbReference type="CDD" id="cd06225">
    <property type="entry name" value="HAMP"/>
    <property type="match status" value="1"/>
</dbReference>
<dbReference type="HOGENOM" id="CLU_000445_107_19_7"/>
<dbReference type="Gene3D" id="1.10.287.950">
    <property type="entry name" value="Methyl-accepting chemotaxis protein"/>
    <property type="match status" value="1"/>
</dbReference>
<dbReference type="PROSITE" id="PS50885">
    <property type="entry name" value="HAMP"/>
    <property type="match status" value="1"/>
</dbReference>
<dbReference type="CDD" id="cd11386">
    <property type="entry name" value="MCP_signal"/>
    <property type="match status" value="1"/>
</dbReference>
<evidence type="ECO:0000256" key="3">
    <source>
        <dbReference type="ARBA" id="ARBA00022500"/>
    </source>
</evidence>
<dbReference type="CDD" id="cd00130">
    <property type="entry name" value="PAS"/>
    <property type="match status" value="1"/>
</dbReference>